<evidence type="ECO:0000256" key="10">
    <source>
        <dbReference type="RuleBase" id="RU004326"/>
    </source>
</evidence>
<comment type="similarity">
    <text evidence="4 10">Belongs to the phosphohexose mutase family.</text>
</comment>
<evidence type="ECO:0000256" key="7">
    <source>
        <dbReference type="ARBA" id="ARBA00022723"/>
    </source>
</evidence>
<dbReference type="EC" id="5.4.2.8" evidence="5"/>
<dbReference type="Pfam" id="PF00408">
    <property type="entry name" value="PGM_PMM_IV"/>
    <property type="match status" value="1"/>
</dbReference>
<reference evidence="15 16" key="1">
    <citation type="submission" date="2021-03" db="EMBL/GenBank/DDBJ databases">
        <title>Draft genome and methylome analysis of Thiotrix fructosivoruns ATCC 49748.</title>
        <authorList>
            <person name="Fomenkov A."/>
            <person name="Grabovich M.Y."/>
            <person name="Roberts R.J."/>
        </authorList>
    </citation>
    <scope>NUCLEOTIDE SEQUENCE [LARGE SCALE GENOMIC DNA]</scope>
    <source>
        <strain evidence="15 16">ATCC 49748</strain>
    </source>
</reference>
<dbReference type="PRINTS" id="PR00509">
    <property type="entry name" value="PGMPMM"/>
</dbReference>
<dbReference type="InterPro" id="IPR005844">
    <property type="entry name" value="A-D-PHexomutase_a/b/a-I"/>
</dbReference>
<evidence type="ECO:0000256" key="1">
    <source>
        <dbReference type="ARBA" id="ARBA00000586"/>
    </source>
</evidence>
<evidence type="ECO:0000256" key="2">
    <source>
        <dbReference type="ARBA" id="ARBA00001946"/>
    </source>
</evidence>
<evidence type="ECO:0000256" key="4">
    <source>
        <dbReference type="ARBA" id="ARBA00010231"/>
    </source>
</evidence>
<dbReference type="CDD" id="cd03089">
    <property type="entry name" value="PMM_PGM"/>
    <property type="match status" value="1"/>
</dbReference>
<dbReference type="InterPro" id="IPR005846">
    <property type="entry name" value="A-D-PHexomutase_a/b/a-III"/>
</dbReference>
<keyword evidence="7 10" id="KW-0479">Metal-binding</keyword>
<dbReference type="Pfam" id="PF02878">
    <property type="entry name" value="PGM_PMM_I"/>
    <property type="match status" value="1"/>
</dbReference>
<evidence type="ECO:0000259" key="11">
    <source>
        <dbReference type="Pfam" id="PF00408"/>
    </source>
</evidence>
<sequence>MMTIPHNTIAHSLFRAYDVRGVYADNLTEHSAYLIGQAIGSQLRDLGTQSVVLGRDGRLSSPALAHAAAQGLLQAGCHVTDLGMLPTPVLYFAVQSGLAAHGVMITGSHNPPNENGIKIVINSECQYNEQIQRLYERIMRGELWHEPQAGKLQTAHILPNYLQTVCQQIHLQRRLRIGLDCGNGATALLAKQLFRDIGCEVHPLFCEVDGNFPNHSPDPTQPANLRSLQTLVREQALDIGIAFDGDGDRLIAVDGNGHILWPDRILTLLAQNVLREQPGRIVAYDVKCTYRLDKAIRDAGGIPGMCISGHSLLKKYVRDHDAVLGGEFSGHIVLRDRGMEYDDGMYIAARLLEILAQETASPATIFARIPEGFSTPEHKLRFASYDAATAAMAIWMQHQQLHAQRLITLDGMRAEYADGWGLARASNTSPSITLRFEADTAERLEAIRAVFRADIQRLQLTTAALPF</sequence>
<dbReference type="EMBL" id="JAFMPM010000008">
    <property type="protein sequence ID" value="MBO0614988.1"/>
    <property type="molecule type" value="Genomic_DNA"/>
</dbReference>
<feature type="domain" description="Alpha-D-phosphohexomutase C-terminal" evidence="11">
    <location>
        <begin position="404"/>
        <end position="451"/>
    </location>
</feature>
<dbReference type="PANTHER" id="PTHR43771:SF2">
    <property type="entry name" value="PHOSPHOMANNOMUTASE_PHOSPHOGLUCOMUTASE"/>
    <property type="match status" value="1"/>
</dbReference>
<evidence type="ECO:0000256" key="3">
    <source>
        <dbReference type="ARBA" id="ARBA00004699"/>
    </source>
</evidence>
<dbReference type="Pfam" id="PF02880">
    <property type="entry name" value="PGM_PMM_III"/>
    <property type="match status" value="1"/>
</dbReference>
<evidence type="ECO:0000259" key="14">
    <source>
        <dbReference type="Pfam" id="PF02880"/>
    </source>
</evidence>
<evidence type="ECO:0000259" key="12">
    <source>
        <dbReference type="Pfam" id="PF02878"/>
    </source>
</evidence>
<dbReference type="Gene3D" id="3.40.120.10">
    <property type="entry name" value="Alpha-D-Glucose-1,6-Bisphosphate, subunit A, domain 3"/>
    <property type="match status" value="3"/>
</dbReference>
<comment type="catalytic activity">
    <reaction evidence="1">
        <text>alpha-D-mannose 1-phosphate = D-mannose 6-phosphate</text>
        <dbReference type="Rhea" id="RHEA:11140"/>
        <dbReference type="ChEBI" id="CHEBI:58409"/>
        <dbReference type="ChEBI" id="CHEBI:58735"/>
        <dbReference type="EC" id="5.4.2.8"/>
    </reaction>
</comment>
<evidence type="ECO:0000256" key="5">
    <source>
        <dbReference type="ARBA" id="ARBA00012730"/>
    </source>
</evidence>
<dbReference type="InterPro" id="IPR005843">
    <property type="entry name" value="A-D-PHexomutase_C"/>
</dbReference>
<accession>A0ABS3IPQ4</accession>
<keyword evidence="16" id="KW-1185">Reference proteome</keyword>
<keyword evidence="9" id="KW-0413">Isomerase</keyword>
<dbReference type="InterPro" id="IPR005845">
    <property type="entry name" value="A-D-PHexomutase_a/b/a-II"/>
</dbReference>
<organism evidence="15 16">
    <name type="scientific">Thiothrix fructosivorans</name>
    <dbReference type="NCBI Taxonomy" id="111770"/>
    <lineage>
        <taxon>Bacteria</taxon>
        <taxon>Pseudomonadati</taxon>
        <taxon>Pseudomonadota</taxon>
        <taxon>Gammaproteobacteria</taxon>
        <taxon>Thiotrichales</taxon>
        <taxon>Thiotrichaceae</taxon>
        <taxon>Thiothrix</taxon>
    </lineage>
</organism>
<evidence type="ECO:0000256" key="6">
    <source>
        <dbReference type="ARBA" id="ARBA00022553"/>
    </source>
</evidence>
<feature type="domain" description="Alpha-D-phosphohexomutase alpha/beta/alpha" evidence="12">
    <location>
        <begin position="13"/>
        <end position="139"/>
    </location>
</feature>
<evidence type="ECO:0000259" key="13">
    <source>
        <dbReference type="Pfam" id="PF02879"/>
    </source>
</evidence>
<proteinExistence type="inferred from homology"/>
<evidence type="ECO:0000256" key="8">
    <source>
        <dbReference type="ARBA" id="ARBA00022842"/>
    </source>
</evidence>
<dbReference type="Gene3D" id="3.30.310.50">
    <property type="entry name" value="Alpha-D-phosphohexomutase, C-terminal domain"/>
    <property type="match status" value="1"/>
</dbReference>
<dbReference type="InterPro" id="IPR016055">
    <property type="entry name" value="A-D-PHexomutase_a/b/a-I/II/III"/>
</dbReference>
<comment type="caution">
    <text evidence="15">The sequence shown here is derived from an EMBL/GenBank/DDBJ whole genome shotgun (WGS) entry which is preliminary data.</text>
</comment>
<evidence type="ECO:0000313" key="15">
    <source>
        <dbReference type="EMBL" id="MBO0614988.1"/>
    </source>
</evidence>
<evidence type="ECO:0000256" key="9">
    <source>
        <dbReference type="ARBA" id="ARBA00023235"/>
    </source>
</evidence>
<dbReference type="Pfam" id="PF02879">
    <property type="entry name" value="PGM_PMM_II"/>
    <property type="match status" value="1"/>
</dbReference>
<dbReference type="InterPro" id="IPR016066">
    <property type="entry name" value="A-D-PHexomutase_CS"/>
</dbReference>
<feature type="domain" description="Alpha-D-phosphohexomutase alpha/beta/alpha" evidence="13">
    <location>
        <begin position="161"/>
        <end position="257"/>
    </location>
</feature>
<dbReference type="PROSITE" id="PS00710">
    <property type="entry name" value="PGM_PMM"/>
    <property type="match status" value="1"/>
</dbReference>
<dbReference type="SUPFAM" id="SSF55957">
    <property type="entry name" value="Phosphoglucomutase, C-terminal domain"/>
    <property type="match status" value="1"/>
</dbReference>
<dbReference type="InterPro" id="IPR005841">
    <property type="entry name" value="Alpha-D-phosphohexomutase_SF"/>
</dbReference>
<evidence type="ECO:0000313" key="16">
    <source>
        <dbReference type="Proteomes" id="UP000664466"/>
    </source>
</evidence>
<dbReference type="Proteomes" id="UP000664466">
    <property type="component" value="Unassembled WGS sequence"/>
</dbReference>
<keyword evidence="8 10" id="KW-0460">Magnesium</keyword>
<dbReference type="SUPFAM" id="SSF53738">
    <property type="entry name" value="Phosphoglucomutase, first 3 domains"/>
    <property type="match status" value="3"/>
</dbReference>
<dbReference type="InterPro" id="IPR036900">
    <property type="entry name" value="A-D-PHexomutase_C_sf"/>
</dbReference>
<protein>
    <recommendedName>
        <fullName evidence="5">phosphomannomutase</fullName>
        <ecNumber evidence="5">5.4.2.8</ecNumber>
    </recommendedName>
</protein>
<feature type="domain" description="Alpha-D-phosphohexomutase alpha/beta/alpha" evidence="14">
    <location>
        <begin position="262"/>
        <end position="369"/>
    </location>
</feature>
<name>A0ABS3IPQ4_9GAMM</name>
<gene>
    <name evidence="15" type="ORF">J1836_18995</name>
</gene>
<keyword evidence="6" id="KW-0597">Phosphoprotein</keyword>
<dbReference type="PANTHER" id="PTHR43771">
    <property type="entry name" value="PHOSPHOMANNOMUTASE"/>
    <property type="match status" value="1"/>
</dbReference>
<comment type="cofactor">
    <cofactor evidence="2">
        <name>Mg(2+)</name>
        <dbReference type="ChEBI" id="CHEBI:18420"/>
    </cofactor>
</comment>
<comment type="pathway">
    <text evidence="3">Nucleotide-sugar biosynthesis; GDP-alpha-D-mannose biosynthesis; alpha-D-mannose 1-phosphate from D-fructose 6-phosphate: step 2/2.</text>
</comment>